<sequence length="136" mass="15485">MLPLKSSHVICSHDGLVLLHSPDAYNTFVLCNPSIRQHKIIVCPYINNYSSIVASACGLCYDSTTDDYKIIFIYVSYYLVCYANKNLWMVKETIPILDQSLKEGKINYSWLHQFIGGHFFPSKCVNISTSLIILQL</sequence>
<gene>
    <name evidence="1" type="ORF">MTR67_036591</name>
</gene>
<reference evidence="1" key="1">
    <citation type="submission" date="2023-08" db="EMBL/GenBank/DDBJ databases">
        <title>A de novo genome assembly of Solanum verrucosum Schlechtendal, a Mexican diploid species geographically isolated from the other diploid A-genome species in potato relatives.</title>
        <authorList>
            <person name="Hosaka K."/>
        </authorList>
    </citation>
    <scope>NUCLEOTIDE SEQUENCE</scope>
    <source>
        <tissue evidence="1">Young leaves</tissue>
    </source>
</reference>
<name>A0AAF0UCK2_SOLVR</name>
<dbReference type="EMBL" id="CP133619">
    <property type="protein sequence ID" value="WMV43206.1"/>
    <property type="molecule type" value="Genomic_DNA"/>
</dbReference>
<keyword evidence="2" id="KW-1185">Reference proteome</keyword>
<protein>
    <submittedName>
        <fullName evidence="1">Uncharacterized protein</fullName>
    </submittedName>
</protein>
<evidence type="ECO:0000313" key="2">
    <source>
        <dbReference type="Proteomes" id="UP001234989"/>
    </source>
</evidence>
<proteinExistence type="predicted"/>
<dbReference type="Proteomes" id="UP001234989">
    <property type="component" value="Chromosome 8"/>
</dbReference>
<evidence type="ECO:0000313" key="1">
    <source>
        <dbReference type="EMBL" id="WMV43206.1"/>
    </source>
</evidence>
<accession>A0AAF0UCK2</accession>
<organism evidence="1 2">
    <name type="scientific">Solanum verrucosum</name>
    <dbReference type="NCBI Taxonomy" id="315347"/>
    <lineage>
        <taxon>Eukaryota</taxon>
        <taxon>Viridiplantae</taxon>
        <taxon>Streptophyta</taxon>
        <taxon>Embryophyta</taxon>
        <taxon>Tracheophyta</taxon>
        <taxon>Spermatophyta</taxon>
        <taxon>Magnoliopsida</taxon>
        <taxon>eudicotyledons</taxon>
        <taxon>Gunneridae</taxon>
        <taxon>Pentapetalae</taxon>
        <taxon>asterids</taxon>
        <taxon>lamiids</taxon>
        <taxon>Solanales</taxon>
        <taxon>Solanaceae</taxon>
        <taxon>Solanoideae</taxon>
        <taxon>Solaneae</taxon>
        <taxon>Solanum</taxon>
    </lineage>
</organism>
<dbReference type="AlphaFoldDB" id="A0AAF0UCK2"/>